<comment type="caution">
    <text evidence="2">The sequence shown here is derived from an EMBL/GenBank/DDBJ whole genome shotgun (WGS) entry which is preliminary data.</text>
</comment>
<evidence type="ECO:0000256" key="1">
    <source>
        <dbReference type="SAM" id="MobiDB-lite"/>
    </source>
</evidence>
<evidence type="ECO:0000313" key="3">
    <source>
        <dbReference type="Proteomes" id="UP000325313"/>
    </source>
</evidence>
<gene>
    <name evidence="2" type="ORF">PGTUg99_016905</name>
</gene>
<name>A0A5B0SIH5_PUCGR</name>
<dbReference type="EMBL" id="VDEP01000009">
    <property type="protein sequence ID" value="KAA1137355.1"/>
    <property type="molecule type" value="Genomic_DNA"/>
</dbReference>
<organism evidence="2 3">
    <name type="scientific">Puccinia graminis f. sp. tritici</name>
    <dbReference type="NCBI Taxonomy" id="56615"/>
    <lineage>
        <taxon>Eukaryota</taxon>
        <taxon>Fungi</taxon>
        <taxon>Dikarya</taxon>
        <taxon>Basidiomycota</taxon>
        <taxon>Pucciniomycotina</taxon>
        <taxon>Pucciniomycetes</taxon>
        <taxon>Pucciniales</taxon>
        <taxon>Pucciniaceae</taxon>
        <taxon>Puccinia</taxon>
    </lineage>
</organism>
<sequence>MEDAVPQPGPLPPSSPCGCAFSYCVVQPGWGILRTPPLPSSPPASGIHFPSLHQLPFLELLLGFFGTTHPPHVPEPSRVSLLSTRLSSGNSGRVSPGFRRAPPGTGSQPLRPSPPRPTHGELGRPLPGLRAPLGVSPEKHRTCDPQLFPVPQQVPNGFITTSRTWLSARRFAGDVEITLSNRAEVCVVNVERKQSPVYHTPTISSRDRPAKPDRMIGSWSYGAAMNCSALPE</sequence>
<feature type="compositionally biased region" description="Low complexity" evidence="1">
    <location>
        <begin position="77"/>
        <end position="88"/>
    </location>
</feature>
<feature type="region of interest" description="Disordered" evidence="1">
    <location>
        <begin position="74"/>
        <end position="128"/>
    </location>
</feature>
<proteinExistence type="predicted"/>
<protein>
    <submittedName>
        <fullName evidence="2">Uncharacterized protein</fullName>
    </submittedName>
</protein>
<dbReference type="AlphaFoldDB" id="A0A5B0SIH5"/>
<dbReference type="Proteomes" id="UP000325313">
    <property type="component" value="Unassembled WGS sequence"/>
</dbReference>
<evidence type="ECO:0000313" key="2">
    <source>
        <dbReference type="EMBL" id="KAA1137355.1"/>
    </source>
</evidence>
<reference evidence="2 3" key="1">
    <citation type="submission" date="2019-05" db="EMBL/GenBank/DDBJ databases">
        <title>Emergence of the Ug99 lineage of the wheat stem rust pathogen through somatic hybridization.</title>
        <authorList>
            <person name="Li F."/>
            <person name="Upadhyaya N.M."/>
            <person name="Sperschneider J."/>
            <person name="Matny O."/>
            <person name="Nguyen-Phuc H."/>
            <person name="Mago R."/>
            <person name="Raley C."/>
            <person name="Miller M.E."/>
            <person name="Silverstein K.A.T."/>
            <person name="Henningsen E."/>
            <person name="Hirsch C.D."/>
            <person name="Visser B."/>
            <person name="Pretorius Z.A."/>
            <person name="Steffenson B.J."/>
            <person name="Schwessinger B."/>
            <person name="Dodds P.N."/>
            <person name="Figueroa M."/>
        </authorList>
    </citation>
    <scope>NUCLEOTIDE SEQUENCE [LARGE SCALE GENOMIC DNA]</scope>
    <source>
        <strain evidence="2 3">Ug99</strain>
    </source>
</reference>
<accession>A0A5B0SIH5</accession>